<feature type="binding site" evidence="12">
    <location>
        <position position="365"/>
    </location>
    <ligand>
        <name>substrate</name>
    </ligand>
</feature>
<dbReference type="Proteomes" id="UP001425155">
    <property type="component" value="Unassembled WGS sequence"/>
</dbReference>
<keyword evidence="9 12" id="KW-0520">NAD</keyword>
<protein>
    <recommendedName>
        <fullName evidence="5 12">Histidinol dehydrogenase</fullName>
        <shortName evidence="12">HDH</shortName>
        <ecNumber evidence="4 12">1.1.1.23</ecNumber>
    </recommendedName>
</protein>
<feature type="binding site" evidence="12">
    <location>
        <position position="240"/>
    </location>
    <ligand>
        <name>substrate</name>
    </ligand>
</feature>
<feature type="binding site" evidence="12">
    <location>
        <position position="332"/>
    </location>
    <ligand>
        <name>substrate</name>
    </ligand>
</feature>
<evidence type="ECO:0000256" key="10">
    <source>
        <dbReference type="ARBA" id="ARBA00023102"/>
    </source>
</evidence>
<dbReference type="PIRSF" id="PIRSF000099">
    <property type="entry name" value="Histidinol_dh"/>
    <property type="match status" value="1"/>
</dbReference>
<comment type="function">
    <text evidence="1 12">Catalyzes the sequential NAD-dependent oxidations of L-histidinol to L-histidinaldehyde and then to L-histidine.</text>
</comment>
<dbReference type="PANTHER" id="PTHR21256:SF2">
    <property type="entry name" value="HISTIDINE BIOSYNTHESIS TRIFUNCTIONAL PROTEIN"/>
    <property type="match status" value="1"/>
</dbReference>
<proteinExistence type="inferred from homology"/>
<feature type="binding site" evidence="12">
    <location>
        <position position="265"/>
    </location>
    <ligand>
        <name>substrate</name>
    </ligand>
</feature>
<evidence type="ECO:0000256" key="6">
    <source>
        <dbReference type="ARBA" id="ARBA00022723"/>
    </source>
</evidence>
<evidence type="ECO:0000256" key="14">
    <source>
        <dbReference type="RuleBase" id="RU004175"/>
    </source>
</evidence>
<feature type="binding site" evidence="12">
    <location>
        <position position="424"/>
    </location>
    <ligand>
        <name>Zn(2+)</name>
        <dbReference type="ChEBI" id="CHEBI:29105"/>
    </ligand>
</feature>
<dbReference type="InterPro" id="IPR001692">
    <property type="entry name" value="Histidinol_DH_CS"/>
</dbReference>
<comment type="catalytic activity">
    <reaction evidence="11 12">
        <text>L-histidinol + 2 NAD(+) + H2O = L-histidine + 2 NADH + 3 H(+)</text>
        <dbReference type="Rhea" id="RHEA:20641"/>
        <dbReference type="ChEBI" id="CHEBI:15377"/>
        <dbReference type="ChEBI" id="CHEBI:15378"/>
        <dbReference type="ChEBI" id="CHEBI:57540"/>
        <dbReference type="ChEBI" id="CHEBI:57595"/>
        <dbReference type="ChEBI" id="CHEBI:57699"/>
        <dbReference type="ChEBI" id="CHEBI:57945"/>
        <dbReference type="EC" id="1.1.1.23"/>
    </reaction>
</comment>
<evidence type="ECO:0000256" key="9">
    <source>
        <dbReference type="ARBA" id="ARBA00023027"/>
    </source>
</evidence>
<dbReference type="EMBL" id="JBCLVG010000001">
    <property type="protein sequence ID" value="MEN1946138.1"/>
    <property type="molecule type" value="Genomic_DNA"/>
</dbReference>
<keyword evidence="12" id="KW-0028">Amino-acid biosynthesis</keyword>
<evidence type="ECO:0000313" key="16">
    <source>
        <dbReference type="Proteomes" id="UP001425155"/>
    </source>
</evidence>
<organism evidence="15 16">
    <name type="scientific">Leifsonia stereocauli</name>
    <dbReference type="NCBI Taxonomy" id="3134136"/>
    <lineage>
        <taxon>Bacteria</taxon>
        <taxon>Bacillati</taxon>
        <taxon>Actinomycetota</taxon>
        <taxon>Actinomycetes</taxon>
        <taxon>Micrococcales</taxon>
        <taxon>Microbacteriaceae</taxon>
        <taxon>Leifsonia</taxon>
    </lineage>
</organism>
<evidence type="ECO:0000313" key="15">
    <source>
        <dbReference type="EMBL" id="MEN1946138.1"/>
    </source>
</evidence>
<feature type="binding site" evidence="12">
    <location>
        <position position="265"/>
    </location>
    <ligand>
        <name>Zn(2+)</name>
        <dbReference type="ChEBI" id="CHEBI:29105"/>
    </ligand>
</feature>
<dbReference type="PRINTS" id="PR00083">
    <property type="entry name" value="HOLDHDRGNASE"/>
</dbReference>
<dbReference type="InterPro" id="IPR012131">
    <property type="entry name" value="Hstdl_DH"/>
</dbReference>
<evidence type="ECO:0000256" key="13">
    <source>
        <dbReference type="PIRNR" id="PIRNR000099"/>
    </source>
</evidence>
<sequence length="433" mass="44282">MHTIDLRGRTHTSAELLALVPRAAVDVAVASEAASALIDEVRVGGSEALLAQADRFDGGRPPALRVPAAEIAEAVSTLDPAVRRALEETIRRVRLASTAQVPPNTVTEIGPGARIRQRWQPIARVGLYVPGGKAVYPSSVVMNVVPAQVAGVTSIALVSPPQRDHGSHVHPVVLAAAGLLGIDEVYAMGGAGAIGALAYGVDDLGLEPVQLVTGPGNVYVAAAKRLIRGQAGIDAEAGPTDILVIADAAADARLVAADLISQAEHDELAAAVLVTDSTELADAVVAEVERQVALTTHRERVTAALTGEQSAVVLVDDLDAAAAFSNAFGPEHLEIQTTDAEAVLAGIQNAGAIFLGPHSPVSLGDYAAGSNHVLPTGGQARFAAGLNAATFLRSQQVVEYTKDGLSDVAESIAALSATEALPAHGDAVVARFS</sequence>
<feature type="active site" description="Proton acceptor" evidence="12">
    <location>
        <position position="331"/>
    </location>
</feature>
<keyword evidence="7 12" id="KW-0862">Zinc</keyword>
<dbReference type="Pfam" id="PF00815">
    <property type="entry name" value="Histidinol_dh"/>
    <property type="match status" value="1"/>
</dbReference>
<comment type="caution">
    <text evidence="12">Lacks conserved residue(s) required for the propagation of feature annotation.</text>
</comment>
<evidence type="ECO:0000256" key="1">
    <source>
        <dbReference type="ARBA" id="ARBA00003850"/>
    </source>
</evidence>
<dbReference type="PROSITE" id="PS00611">
    <property type="entry name" value="HISOL_DEHYDROGENASE"/>
    <property type="match status" value="1"/>
</dbReference>
<comment type="similarity">
    <text evidence="3 12 13 14">Belongs to the histidinol dehydrogenase family.</text>
</comment>
<dbReference type="EC" id="1.1.1.23" evidence="4 12"/>
<comment type="pathway">
    <text evidence="2 12">Amino-acid biosynthesis; L-histidine biosynthesis; L-histidine from 5-phospho-alpha-D-ribose 1-diphosphate: step 9/9.</text>
</comment>
<keyword evidence="16" id="KW-1185">Reference proteome</keyword>
<evidence type="ECO:0000256" key="5">
    <source>
        <dbReference type="ARBA" id="ARBA00016531"/>
    </source>
</evidence>
<feature type="binding site" evidence="12">
    <location>
        <position position="262"/>
    </location>
    <ligand>
        <name>Zn(2+)</name>
        <dbReference type="ChEBI" id="CHEBI:29105"/>
    </ligand>
</feature>
<feature type="binding site" evidence="12">
    <location>
        <position position="424"/>
    </location>
    <ligand>
        <name>substrate</name>
    </ligand>
</feature>
<name>A0ABU9W2C2_9MICO</name>
<dbReference type="SUPFAM" id="SSF53720">
    <property type="entry name" value="ALDH-like"/>
    <property type="match status" value="1"/>
</dbReference>
<dbReference type="RefSeq" id="WP_342113105.1">
    <property type="nucleotide sequence ID" value="NZ_JBCAUN010000001.1"/>
</dbReference>
<feature type="binding site" evidence="12">
    <location>
        <position position="419"/>
    </location>
    <ligand>
        <name>substrate</name>
    </ligand>
</feature>
<feature type="active site" description="Proton acceptor" evidence="12">
    <location>
        <position position="332"/>
    </location>
</feature>
<evidence type="ECO:0000256" key="12">
    <source>
        <dbReference type="HAMAP-Rule" id="MF_01024"/>
    </source>
</evidence>
<reference evidence="15 16" key="1">
    <citation type="submission" date="2024-03" db="EMBL/GenBank/DDBJ databases">
        <title>YIM 134122 draft genome.</title>
        <authorList>
            <person name="Zuo S."/>
            <person name="Xiong L."/>
        </authorList>
    </citation>
    <scope>NUCLEOTIDE SEQUENCE [LARGE SCALE GENOMIC DNA]</scope>
    <source>
        <strain evidence="15 16">YIM 134122</strain>
    </source>
</reference>
<dbReference type="HAMAP" id="MF_01024">
    <property type="entry name" value="HisD"/>
    <property type="match status" value="1"/>
</dbReference>
<keyword evidence="6 12" id="KW-0479">Metal-binding</keyword>
<keyword evidence="8 12" id="KW-0560">Oxidoreductase</keyword>
<keyword evidence="10 12" id="KW-0368">Histidine biosynthesis</keyword>
<dbReference type="Gene3D" id="3.40.50.1980">
    <property type="entry name" value="Nitrogenase molybdenum iron protein domain"/>
    <property type="match status" value="2"/>
</dbReference>
<evidence type="ECO:0000256" key="8">
    <source>
        <dbReference type="ARBA" id="ARBA00023002"/>
    </source>
</evidence>
<comment type="cofactor">
    <cofactor evidence="12">
        <name>Zn(2+)</name>
        <dbReference type="ChEBI" id="CHEBI:29105"/>
    </cofactor>
    <text evidence="12">Binds 1 zinc ion per subunit.</text>
</comment>
<accession>A0ABU9W2C2</accession>
<comment type="caution">
    <text evidence="15">The sequence shown here is derived from an EMBL/GenBank/DDBJ whole genome shotgun (WGS) entry which is preliminary data.</text>
</comment>
<dbReference type="Gene3D" id="1.20.5.1300">
    <property type="match status" value="1"/>
</dbReference>
<evidence type="ECO:0000256" key="4">
    <source>
        <dbReference type="ARBA" id="ARBA00012965"/>
    </source>
</evidence>
<dbReference type="InterPro" id="IPR016161">
    <property type="entry name" value="Ald_DH/histidinol_DH"/>
</dbReference>
<dbReference type="NCBIfam" id="TIGR00069">
    <property type="entry name" value="hisD"/>
    <property type="match status" value="1"/>
</dbReference>
<dbReference type="PANTHER" id="PTHR21256">
    <property type="entry name" value="HISTIDINOL DEHYDROGENASE HDH"/>
    <property type="match status" value="1"/>
</dbReference>
<feature type="binding site" evidence="12">
    <location>
        <position position="262"/>
    </location>
    <ligand>
        <name>substrate</name>
    </ligand>
</feature>
<dbReference type="InterPro" id="IPR022695">
    <property type="entry name" value="Histidinol_DH_monofunct"/>
</dbReference>
<feature type="binding site" evidence="12">
    <location>
        <position position="365"/>
    </location>
    <ligand>
        <name>Zn(2+)</name>
        <dbReference type="ChEBI" id="CHEBI:29105"/>
    </ligand>
</feature>
<dbReference type="CDD" id="cd06572">
    <property type="entry name" value="Histidinol_dh"/>
    <property type="match status" value="1"/>
</dbReference>
<gene>
    <name evidence="12 15" type="primary">hisD</name>
    <name evidence="15" type="ORF">WJX64_06265</name>
</gene>
<evidence type="ECO:0000256" key="7">
    <source>
        <dbReference type="ARBA" id="ARBA00022833"/>
    </source>
</evidence>
<evidence type="ECO:0000256" key="11">
    <source>
        <dbReference type="ARBA" id="ARBA00049489"/>
    </source>
</evidence>
<evidence type="ECO:0000256" key="2">
    <source>
        <dbReference type="ARBA" id="ARBA00004940"/>
    </source>
</evidence>
<dbReference type="GO" id="GO:0004399">
    <property type="term" value="F:histidinol dehydrogenase activity"/>
    <property type="evidence" value="ECO:0007669"/>
    <property type="project" value="UniProtKB-EC"/>
</dbReference>
<evidence type="ECO:0000256" key="3">
    <source>
        <dbReference type="ARBA" id="ARBA00010178"/>
    </source>
</evidence>